<name>A0A420EH87_9ALTE</name>
<sequence length="223" mass="24062">MNFDFPLFFSAFMVGLLGAGHCLSMCGSIACAVGMTAGGPNKAPLLRLFLFNIGRITSYAIAGIIVSGSAATLIELGKLEHMLWILRIFAAVLLIFLGLSIGQWHQGIKYVEKVGARLWRTLQPKASRLLAKQDNPSALLLGIVWGWLPCGLVYSMLTWSATQASVATGGLIMVFFGLGTFAVILSASIGAASFNQKIKSLFFRRISAITMISYGVYQLLYLA</sequence>
<dbReference type="EMBL" id="RAQO01000004">
    <property type="protein sequence ID" value="RKF20027.1"/>
    <property type="molecule type" value="Genomic_DNA"/>
</dbReference>
<keyword evidence="1" id="KW-0472">Membrane</keyword>
<feature type="transmembrane region" description="Helical" evidence="1">
    <location>
        <begin position="56"/>
        <end position="76"/>
    </location>
</feature>
<dbReference type="Pfam" id="PF13386">
    <property type="entry name" value="DsbD_2"/>
    <property type="match status" value="1"/>
</dbReference>
<dbReference type="AlphaFoldDB" id="A0A420EH87"/>
<protein>
    <submittedName>
        <fullName evidence="3">Sulfite exporter TauE/SafE family protein</fullName>
    </submittedName>
</protein>
<keyword evidence="1" id="KW-0812">Transmembrane</keyword>
<dbReference type="Proteomes" id="UP000286482">
    <property type="component" value="Unassembled WGS sequence"/>
</dbReference>
<reference evidence="3 4" key="1">
    <citation type="submission" date="2018-09" db="EMBL/GenBank/DDBJ databases">
        <authorList>
            <person name="Wang Z."/>
        </authorList>
    </citation>
    <scope>NUCLEOTIDE SEQUENCE [LARGE SCALE GENOMIC DNA]</scope>
    <source>
        <strain evidence="3 4">ALS 81</strain>
    </source>
</reference>
<feature type="transmembrane region" description="Helical" evidence="1">
    <location>
        <begin position="202"/>
        <end position="220"/>
    </location>
</feature>
<evidence type="ECO:0000313" key="3">
    <source>
        <dbReference type="EMBL" id="RKF20027.1"/>
    </source>
</evidence>
<dbReference type="OrthoDB" id="9798690at2"/>
<comment type="caution">
    <text evidence="3">The sequence shown here is derived from an EMBL/GenBank/DDBJ whole genome shotgun (WGS) entry which is preliminary data.</text>
</comment>
<evidence type="ECO:0000313" key="4">
    <source>
        <dbReference type="Proteomes" id="UP000286482"/>
    </source>
</evidence>
<feature type="transmembrane region" description="Helical" evidence="1">
    <location>
        <begin position="12"/>
        <end position="35"/>
    </location>
</feature>
<feature type="transmembrane region" description="Helical" evidence="1">
    <location>
        <begin position="169"/>
        <end position="190"/>
    </location>
</feature>
<evidence type="ECO:0000259" key="2">
    <source>
        <dbReference type="Pfam" id="PF13386"/>
    </source>
</evidence>
<dbReference type="PANTHER" id="PTHR42208">
    <property type="entry name" value="HEAVY METAL TRANSPORTER-RELATED"/>
    <property type="match status" value="1"/>
</dbReference>
<dbReference type="RefSeq" id="WP_120354031.1">
    <property type="nucleotide sequence ID" value="NZ_RAQO01000004.1"/>
</dbReference>
<dbReference type="PANTHER" id="PTHR42208:SF1">
    <property type="entry name" value="HEAVY METAL TRANSPORTER"/>
    <property type="match status" value="1"/>
</dbReference>
<feature type="transmembrane region" description="Helical" evidence="1">
    <location>
        <begin position="82"/>
        <end position="101"/>
    </location>
</feature>
<accession>A0A420EH87</accession>
<proteinExistence type="predicted"/>
<keyword evidence="4" id="KW-1185">Reference proteome</keyword>
<dbReference type="InterPro" id="IPR039447">
    <property type="entry name" value="UreH-like_TM_dom"/>
</dbReference>
<organism evidence="3 4">
    <name type="scientific">Alginatibacterium sediminis</name>
    <dbReference type="NCBI Taxonomy" id="2164068"/>
    <lineage>
        <taxon>Bacteria</taxon>
        <taxon>Pseudomonadati</taxon>
        <taxon>Pseudomonadota</taxon>
        <taxon>Gammaproteobacteria</taxon>
        <taxon>Alteromonadales</taxon>
        <taxon>Alteromonadaceae</taxon>
        <taxon>Alginatibacterium</taxon>
    </lineage>
</organism>
<feature type="transmembrane region" description="Helical" evidence="1">
    <location>
        <begin position="138"/>
        <end position="157"/>
    </location>
</feature>
<feature type="domain" description="Urease accessory protein UreH-like transmembrane" evidence="2">
    <location>
        <begin position="11"/>
        <end position="217"/>
    </location>
</feature>
<gene>
    <name evidence="3" type="ORF">DBZ36_06135</name>
</gene>
<evidence type="ECO:0000256" key="1">
    <source>
        <dbReference type="SAM" id="Phobius"/>
    </source>
</evidence>
<keyword evidence="1" id="KW-1133">Transmembrane helix</keyword>